<dbReference type="KEGG" id="amob:HG15A2_19470"/>
<accession>A0A517MUW1</accession>
<keyword evidence="2" id="KW-1185">Reference proteome</keyword>
<protein>
    <submittedName>
        <fullName evidence="1">Uncharacterized protein</fullName>
    </submittedName>
</protein>
<evidence type="ECO:0000313" key="2">
    <source>
        <dbReference type="Proteomes" id="UP000319852"/>
    </source>
</evidence>
<evidence type="ECO:0000313" key="1">
    <source>
        <dbReference type="EMBL" id="QDS98666.1"/>
    </source>
</evidence>
<dbReference type="AlphaFoldDB" id="A0A517MUW1"/>
<proteinExistence type="predicted"/>
<dbReference type="EMBL" id="CP036263">
    <property type="protein sequence ID" value="QDS98666.1"/>
    <property type="molecule type" value="Genomic_DNA"/>
</dbReference>
<reference evidence="1 2" key="1">
    <citation type="submission" date="2019-02" db="EMBL/GenBank/DDBJ databases">
        <title>Deep-cultivation of Planctomycetes and their phenomic and genomic characterization uncovers novel biology.</title>
        <authorList>
            <person name="Wiegand S."/>
            <person name="Jogler M."/>
            <person name="Boedeker C."/>
            <person name="Pinto D."/>
            <person name="Vollmers J."/>
            <person name="Rivas-Marin E."/>
            <person name="Kohn T."/>
            <person name="Peeters S.H."/>
            <person name="Heuer A."/>
            <person name="Rast P."/>
            <person name="Oberbeckmann S."/>
            <person name="Bunk B."/>
            <person name="Jeske O."/>
            <person name="Meyerdierks A."/>
            <person name="Storesund J.E."/>
            <person name="Kallscheuer N."/>
            <person name="Luecker S."/>
            <person name="Lage O.M."/>
            <person name="Pohl T."/>
            <person name="Merkel B.J."/>
            <person name="Hornburger P."/>
            <person name="Mueller R.-W."/>
            <person name="Bruemmer F."/>
            <person name="Labrenz M."/>
            <person name="Spormann A.M."/>
            <person name="Op den Camp H."/>
            <person name="Overmann J."/>
            <person name="Amann R."/>
            <person name="Jetten M.S.M."/>
            <person name="Mascher T."/>
            <person name="Medema M.H."/>
            <person name="Devos D.P."/>
            <person name="Kaster A.-K."/>
            <person name="Ovreas L."/>
            <person name="Rohde M."/>
            <person name="Galperin M.Y."/>
            <person name="Jogler C."/>
        </authorList>
    </citation>
    <scope>NUCLEOTIDE SEQUENCE [LARGE SCALE GENOMIC DNA]</scope>
    <source>
        <strain evidence="1 2">HG15A2</strain>
    </source>
</reference>
<sequence length="64" mass="7686">MLGFVVFLFWLAILTFYIGRSKRDRSRCRGFSSFFVKRNGRVEVVWSMLLQTVAPLNLRRDYQH</sequence>
<dbReference type="Proteomes" id="UP000319852">
    <property type="component" value="Chromosome"/>
</dbReference>
<organism evidence="1 2">
    <name type="scientific">Adhaeretor mobilis</name>
    <dbReference type="NCBI Taxonomy" id="1930276"/>
    <lineage>
        <taxon>Bacteria</taxon>
        <taxon>Pseudomonadati</taxon>
        <taxon>Planctomycetota</taxon>
        <taxon>Planctomycetia</taxon>
        <taxon>Pirellulales</taxon>
        <taxon>Lacipirellulaceae</taxon>
        <taxon>Adhaeretor</taxon>
    </lineage>
</organism>
<gene>
    <name evidence="1" type="ORF">HG15A2_19470</name>
</gene>
<name>A0A517MUW1_9BACT</name>